<dbReference type="PROSITE" id="PS51643">
    <property type="entry name" value="HD_CAS3"/>
    <property type="match status" value="1"/>
</dbReference>
<evidence type="ECO:0000256" key="4">
    <source>
        <dbReference type="ARBA" id="ARBA00022741"/>
    </source>
</evidence>
<dbReference type="PROSITE" id="PS51192">
    <property type="entry name" value="HELICASE_ATP_BIND_1"/>
    <property type="match status" value="1"/>
</dbReference>
<proteinExistence type="inferred from homology"/>
<name>A0ABY9X176_9BACT</name>
<dbReference type="Pfam" id="PF00270">
    <property type="entry name" value="DEAD"/>
    <property type="match status" value="1"/>
</dbReference>
<evidence type="ECO:0000256" key="1">
    <source>
        <dbReference type="ARBA" id="ARBA00006847"/>
    </source>
</evidence>
<evidence type="ECO:0000313" key="12">
    <source>
        <dbReference type="Proteomes" id="UP001611383"/>
    </source>
</evidence>
<sequence>MRAATEQQPLTTEPLAHLDEAGRPHLLHDHLVQVGERAREFAERFGAGEWARLAGRWHDLGKYSHGFQRIIREENGFEAHLEKEEDNGPRDHSTAGALHARQALGKNSGSLLAFAIAGHHAGLANRERLEQRLERRKDLLQRTLGAQPPSALLEATVPALPSFLSSKPRNRQEAEAAHRDLELWTRMLFSSLCDADFLDTEEFFAPDRSLLRGGQPSMAILRERLATYQEGLRARAVPSEVNRVRAEVLAACLQATSQPPGSFSLTVPTGGGKTLASLAFALDHAARHGLERVVVAIPFTSIIEQSAAVYRDALGEEAVVEHHSALDPLRETARNRLASENWDAPVVVTTTAQLFDSLFARRPGACRKLHRLARSVLVLDEAQTLPPQLLTPILDVMGALVRDYGTSVVVCTATQPALGRTAELPVGLERMREIVPAEVRAFERLRRVRVRWPTSPEPTSYEALAEELAHQPDVLAIVHRRRDARELCELLDRRLGDTSTLHLSALMCPRHRSRVLAELKARKARQERVRLVSTQLVEAGVDVDFPVVYRALGGLDALAQAAGRCNREGRLSELGELRVFLAPTMPPRGVATTALEVTRGLLSENPNLDPFQPDTCRRYFRRLYAAKDLDAKGIQAMRAQLRFEDTAQHFHLVEDSWSAPVVVPWGEAAAHVARLEHAGPSRERLRALQGFTVQVQAKQRELWLARGLARPVADTVVVLGPELAPAYDERFGLVPERVGLLDAGSLVVSD</sequence>
<evidence type="ECO:0000256" key="2">
    <source>
        <dbReference type="ARBA" id="ARBA00009046"/>
    </source>
</evidence>
<keyword evidence="6" id="KW-0347">Helicase</keyword>
<evidence type="ECO:0000256" key="5">
    <source>
        <dbReference type="ARBA" id="ARBA00022801"/>
    </source>
</evidence>
<comment type="similarity">
    <text evidence="2">In the central section; belongs to the CRISPR-associated helicase Cas3 family.</text>
</comment>
<comment type="similarity">
    <text evidence="1">In the N-terminal section; belongs to the CRISPR-associated nuclease Cas3-HD family.</text>
</comment>
<keyword evidence="11" id="KW-0540">Nuclease</keyword>
<keyword evidence="8" id="KW-0051">Antiviral defense</keyword>
<organism evidence="11 12">
    <name type="scientific">Archangium minus</name>
    <dbReference type="NCBI Taxonomy" id="83450"/>
    <lineage>
        <taxon>Bacteria</taxon>
        <taxon>Pseudomonadati</taxon>
        <taxon>Myxococcota</taxon>
        <taxon>Myxococcia</taxon>
        <taxon>Myxococcales</taxon>
        <taxon>Cystobacterineae</taxon>
        <taxon>Archangiaceae</taxon>
        <taxon>Archangium</taxon>
    </lineage>
</organism>
<evidence type="ECO:0000313" key="11">
    <source>
        <dbReference type="EMBL" id="WNG49153.1"/>
    </source>
</evidence>
<dbReference type="InterPro" id="IPR054712">
    <property type="entry name" value="Cas3-like_dom"/>
</dbReference>
<keyword evidence="12" id="KW-1185">Reference proteome</keyword>
<dbReference type="InterPro" id="IPR011545">
    <property type="entry name" value="DEAD/DEAH_box_helicase_dom"/>
</dbReference>
<evidence type="ECO:0000259" key="10">
    <source>
        <dbReference type="PROSITE" id="PS51643"/>
    </source>
</evidence>
<feature type="domain" description="HD Cas3-type" evidence="10">
    <location>
        <begin position="20"/>
        <end position="198"/>
    </location>
</feature>
<evidence type="ECO:0000256" key="8">
    <source>
        <dbReference type="ARBA" id="ARBA00023118"/>
    </source>
</evidence>
<dbReference type="SMART" id="SM00487">
    <property type="entry name" value="DEXDc"/>
    <property type="match status" value="1"/>
</dbReference>
<accession>A0ABY9X176</accession>
<keyword evidence="7" id="KW-0067">ATP-binding</keyword>
<dbReference type="Pfam" id="PF22590">
    <property type="entry name" value="Cas3-like_C_2"/>
    <property type="match status" value="1"/>
</dbReference>
<dbReference type="InterPro" id="IPR006483">
    <property type="entry name" value="CRISPR-assoc_Cas3_HD"/>
</dbReference>
<dbReference type="PANTHER" id="PTHR24031">
    <property type="entry name" value="RNA HELICASE"/>
    <property type="match status" value="1"/>
</dbReference>
<dbReference type="InterPro" id="IPR006674">
    <property type="entry name" value="HD_domain"/>
</dbReference>
<dbReference type="SUPFAM" id="SSF52540">
    <property type="entry name" value="P-loop containing nucleoside triphosphate hydrolases"/>
    <property type="match status" value="1"/>
</dbReference>
<dbReference type="CDD" id="cd17930">
    <property type="entry name" value="DEXHc_cas3"/>
    <property type="match status" value="1"/>
</dbReference>
<dbReference type="Proteomes" id="UP001611383">
    <property type="component" value="Chromosome"/>
</dbReference>
<dbReference type="CDD" id="cd09641">
    <property type="entry name" value="Cas3''_I"/>
    <property type="match status" value="1"/>
</dbReference>
<evidence type="ECO:0000256" key="6">
    <source>
        <dbReference type="ARBA" id="ARBA00022806"/>
    </source>
</evidence>
<dbReference type="RefSeq" id="WP_395806826.1">
    <property type="nucleotide sequence ID" value="NZ_CP043494.1"/>
</dbReference>
<dbReference type="InterPro" id="IPR027417">
    <property type="entry name" value="P-loop_NTPase"/>
</dbReference>
<evidence type="ECO:0000256" key="3">
    <source>
        <dbReference type="ARBA" id="ARBA00022723"/>
    </source>
</evidence>
<dbReference type="EMBL" id="CP043494">
    <property type="protein sequence ID" value="WNG49153.1"/>
    <property type="molecule type" value="Genomic_DNA"/>
</dbReference>
<protein>
    <submittedName>
        <fullName evidence="11">CRISPR-associated endonuclease Cas3</fullName>
    </submittedName>
</protein>
<gene>
    <name evidence="11" type="ORF">F0U60_37340</name>
</gene>
<keyword evidence="5" id="KW-0378">Hydrolase</keyword>
<dbReference type="InterPro" id="IPR038257">
    <property type="entry name" value="CRISPR-assoc_Cas3_HD_sf"/>
</dbReference>
<evidence type="ECO:0000256" key="7">
    <source>
        <dbReference type="ARBA" id="ARBA00022840"/>
    </source>
</evidence>
<evidence type="ECO:0000259" key="9">
    <source>
        <dbReference type="PROSITE" id="PS51192"/>
    </source>
</evidence>
<keyword evidence="3" id="KW-0479">Metal-binding</keyword>
<dbReference type="Gene3D" id="3.40.50.300">
    <property type="entry name" value="P-loop containing nucleotide triphosphate hydrolases"/>
    <property type="match status" value="2"/>
</dbReference>
<keyword evidence="11" id="KW-0255">Endonuclease</keyword>
<feature type="domain" description="Helicase ATP-binding" evidence="9">
    <location>
        <begin position="254"/>
        <end position="433"/>
    </location>
</feature>
<dbReference type="GO" id="GO:0004519">
    <property type="term" value="F:endonuclease activity"/>
    <property type="evidence" value="ECO:0007669"/>
    <property type="project" value="UniProtKB-KW"/>
</dbReference>
<keyword evidence="4" id="KW-0547">Nucleotide-binding</keyword>
<dbReference type="SUPFAM" id="SSF109604">
    <property type="entry name" value="HD-domain/PDEase-like"/>
    <property type="match status" value="1"/>
</dbReference>
<reference evidence="11 12" key="1">
    <citation type="submission" date="2019-08" db="EMBL/GenBank/DDBJ databases">
        <title>Archangium and Cystobacter genomes.</title>
        <authorList>
            <person name="Chen I.-C.K."/>
            <person name="Wielgoss S."/>
        </authorList>
    </citation>
    <scope>NUCLEOTIDE SEQUENCE [LARGE SCALE GENOMIC DNA]</scope>
    <source>
        <strain evidence="11 12">Cbm 6</strain>
    </source>
</reference>
<dbReference type="Pfam" id="PF01966">
    <property type="entry name" value="HD"/>
    <property type="match status" value="1"/>
</dbReference>
<dbReference type="NCBIfam" id="TIGR01596">
    <property type="entry name" value="cas3_HD"/>
    <property type="match status" value="1"/>
</dbReference>
<dbReference type="InterPro" id="IPR014001">
    <property type="entry name" value="Helicase_ATP-bd"/>
</dbReference>
<dbReference type="Gene3D" id="1.10.3210.30">
    <property type="match status" value="1"/>
</dbReference>